<dbReference type="Pfam" id="PF07077">
    <property type="entry name" value="DUF1345"/>
    <property type="match status" value="1"/>
</dbReference>
<feature type="transmembrane region" description="Helical" evidence="1">
    <location>
        <begin position="40"/>
        <end position="63"/>
    </location>
</feature>
<evidence type="ECO:0000313" key="3">
    <source>
        <dbReference type="Proteomes" id="UP000253209"/>
    </source>
</evidence>
<keyword evidence="1" id="KW-0812">Transmembrane</keyword>
<dbReference type="Proteomes" id="UP000253209">
    <property type="component" value="Unassembled WGS sequence"/>
</dbReference>
<feature type="transmembrane region" description="Helical" evidence="1">
    <location>
        <begin position="75"/>
        <end position="95"/>
    </location>
</feature>
<dbReference type="InterPro" id="IPR009781">
    <property type="entry name" value="DUF1345"/>
</dbReference>
<evidence type="ECO:0000313" key="2">
    <source>
        <dbReference type="EMBL" id="RCH56918.1"/>
    </source>
</evidence>
<dbReference type="OrthoDB" id="64737at2"/>
<sequence length="182" mass="20037">MMTWLGFCLTHLVFSWTTILSCEASQIRKTAKRQDTGRTAISVFILVASSISFIALAILMGSIKGFGKDGLTGHIILAITSVLSAWLLIHTNYIFRYAHLYYSGVHGNQDTTGGLDFPEDTEPDYLDFTYFSFVIGTTSQVSDVSITSKRIRKVVCLHGILSFAFNTIIVALSINIISGLVK</sequence>
<reference evidence="2 3" key="1">
    <citation type="submission" date="2018-05" db="EMBL/GenBank/DDBJ databases">
        <title>Mucilaginibacter hurinus sp. nov., isolated from briquette warehouse soil.</title>
        <authorList>
            <person name="Choi L."/>
        </authorList>
    </citation>
    <scope>NUCLEOTIDE SEQUENCE [LARGE SCALE GENOMIC DNA]</scope>
    <source>
        <strain evidence="2 3">ZR32</strain>
    </source>
</reference>
<dbReference type="AlphaFoldDB" id="A0A367GUM7"/>
<organism evidence="2 3">
    <name type="scientific">Mucilaginibacter hurinus</name>
    <dbReference type="NCBI Taxonomy" id="2201324"/>
    <lineage>
        <taxon>Bacteria</taxon>
        <taxon>Pseudomonadati</taxon>
        <taxon>Bacteroidota</taxon>
        <taxon>Sphingobacteriia</taxon>
        <taxon>Sphingobacteriales</taxon>
        <taxon>Sphingobacteriaceae</taxon>
        <taxon>Mucilaginibacter</taxon>
    </lineage>
</organism>
<accession>A0A367GUM7</accession>
<proteinExistence type="predicted"/>
<name>A0A367GUM7_9SPHI</name>
<keyword evidence="3" id="KW-1185">Reference proteome</keyword>
<gene>
    <name evidence="2" type="ORF">DJ568_03135</name>
</gene>
<comment type="caution">
    <text evidence="2">The sequence shown here is derived from an EMBL/GenBank/DDBJ whole genome shotgun (WGS) entry which is preliminary data.</text>
</comment>
<dbReference type="EMBL" id="QGDC01000001">
    <property type="protein sequence ID" value="RCH56918.1"/>
    <property type="molecule type" value="Genomic_DNA"/>
</dbReference>
<protein>
    <submittedName>
        <fullName evidence="2">DUF1345 domain-containing protein</fullName>
    </submittedName>
</protein>
<evidence type="ECO:0000256" key="1">
    <source>
        <dbReference type="SAM" id="Phobius"/>
    </source>
</evidence>
<keyword evidence="1" id="KW-0472">Membrane</keyword>
<keyword evidence="1" id="KW-1133">Transmembrane helix</keyword>
<feature type="transmembrane region" description="Helical" evidence="1">
    <location>
        <begin position="154"/>
        <end position="177"/>
    </location>
</feature>